<evidence type="ECO:0000313" key="3">
    <source>
        <dbReference type="Proteomes" id="UP000193884"/>
    </source>
</evidence>
<accession>A0ABX3X9W9</accession>
<keyword evidence="1" id="KW-0175">Coiled coil</keyword>
<gene>
    <name evidence="2" type="ORF">BST63_06165</name>
</gene>
<dbReference type="Proteomes" id="UP000193884">
    <property type="component" value="Unassembled WGS sequence"/>
</dbReference>
<evidence type="ECO:0000313" key="2">
    <source>
        <dbReference type="EMBL" id="OSJ33157.1"/>
    </source>
</evidence>
<name>A0ABX3X9W9_9BRAD</name>
<feature type="coiled-coil region" evidence="1">
    <location>
        <begin position="3"/>
        <end position="61"/>
    </location>
</feature>
<evidence type="ECO:0000256" key="1">
    <source>
        <dbReference type="SAM" id="Coils"/>
    </source>
</evidence>
<reference evidence="2 3" key="1">
    <citation type="submission" date="2017-03" db="EMBL/GenBank/DDBJ databases">
        <title>Whole genome sequences of fourteen strains of Bradyrhizobium canariense and one strain of Bradyrhizobium japonicum isolated from Lupinus (Papilionoideae: Genisteae) species in Algeria.</title>
        <authorList>
            <person name="Crovadore J."/>
            <person name="Chekireb D."/>
            <person name="Brachmann A."/>
            <person name="Chablais R."/>
            <person name="Cochard B."/>
            <person name="Lefort F."/>
        </authorList>
    </citation>
    <scope>NUCLEOTIDE SEQUENCE [LARGE SCALE GENOMIC DNA]</scope>
    <source>
        <strain evidence="2 3">UBMAN05</strain>
    </source>
</reference>
<proteinExistence type="predicted"/>
<dbReference type="EMBL" id="NAFK01000137">
    <property type="protein sequence ID" value="OSJ33157.1"/>
    <property type="molecule type" value="Genomic_DNA"/>
</dbReference>
<keyword evidence="3" id="KW-1185">Reference proteome</keyword>
<evidence type="ECO:0008006" key="4">
    <source>
        <dbReference type="Google" id="ProtNLM"/>
    </source>
</evidence>
<sequence>MKLDWLRGEITRMRGQLRAQEREILMLQRAGIATASAELLLARMRAKVDDLCRERDALRKGASRQSSGPSDIQRT</sequence>
<protein>
    <recommendedName>
        <fullName evidence="4">Transposase</fullName>
    </recommendedName>
</protein>
<comment type="caution">
    <text evidence="2">The sequence shown here is derived from an EMBL/GenBank/DDBJ whole genome shotgun (WGS) entry which is preliminary data.</text>
</comment>
<organism evidence="2 3">
    <name type="scientific">Bradyrhizobium canariense</name>
    <dbReference type="NCBI Taxonomy" id="255045"/>
    <lineage>
        <taxon>Bacteria</taxon>
        <taxon>Pseudomonadati</taxon>
        <taxon>Pseudomonadota</taxon>
        <taxon>Alphaproteobacteria</taxon>
        <taxon>Hyphomicrobiales</taxon>
        <taxon>Nitrobacteraceae</taxon>
        <taxon>Bradyrhizobium</taxon>
    </lineage>
</organism>